<dbReference type="GO" id="GO:0052621">
    <property type="term" value="F:diguanylate cyclase activity"/>
    <property type="evidence" value="ECO:0007669"/>
    <property type="project" value="UniProtKB-EC"/>
</dbReference>
<dbReference type="OrthoDB" id="9812260at2"/>
<dbReference type="FunFam" id="3.30.70.270:FF:000001">
    <property type="entry name" value="Diguanylate cyclase domain protein"/>
    <property type="match status" value="1"/>
</dbReference>
<evidence type="ECO:0000256" key="5">
    <source>
        <dbReference type="SAM" id="Phobius"/>
    </source>
</evidence>
<dbReference type="SMART" id="SM00267">
    <property type="entry name" value="GGDEF"/>
    <property type="match status" value="1"/>
</dbReference>
<dbReference type="RefSeq" id="WP_096364748.1">
    <property type="nucleotide sequence ID" value="NZ_AP018052.1"/>
</dbReference>
<keyword evidence="4" id="KW-0175">Coiled coil</keyword>
<reference evidence="7 8" key="1">
    <citation type="submission" date="2017-05" db="EMBL/GenBank/DDBJ databases">
        <title>Thiocyanate degradation by Thiohalobacter thiocyanaticus FOKN1.</title>
        <authorList>
            <person name="Oshiki M."/>
            <person name="Fukushima T."/>
            <person name="Kawano S."/>
            <person name="Nakagawa J."/>
        </authorList>
    </citation>
    <scope>NUCLEOTIDE SEQUENCE [LARGE SCALE GENOMIC DNA]</scope>
    <source>
        <strain evidence="7 8">FOKN1</strain>
    </source>
</reference>
<evidence type="ECO:0000256" key="2">
    <source>
        <dbReference type="ARBA" id="ARBA00012528"/>
    </source>
</evidence>
<evidence type="ECO:0000259" key="6">
    <source>
        <dbReference type="PROSITE" id="PS50887"/>
    </source>
</evidence>
<dbReference type="SUPFAM" id="SSF55073">
    <property type="entry name" value="Nucleotide cyclase"/>
    <property type="match status" value="1"/>
</dbReference>
<evidence type="ECO:0000313" key="8">
    <source>
        <dbReference type="Proteomes" id="UP000218765"/>
    </source>
</evidence>
<dbReference type="GO" id="GO:0005886">
    <property type="term" value="C:plasma membrane"/>
    <property type="evidence" value="ECO:0007669"/>
    <property type="project" value="TreeGrafter"/>
</dbReference>
<proteinExistence type="predicted"/>
<protein>
    <recommendedName>
        <fullName evidence="2">diguanylate cyclase</fullName>
        <ecNumber evidence="2">2.7.7.65</ecNumber>
    </recommendedName>
</protein>
<accession>A0A1Z4VN97</accession>
<dbReference type="GO" id="GO:1902201">
    <property type="term" value="P:negative regulation of bacterial-type flagellum-dependent cell motility"/>
    <property type="evidence" value="ECO:0007669"/>
    <property type="project" value="TreeGrafter"/>
</dbReference>
<dbReference type="PANTHER" id="PTHR45138">
    <property type="entry name" value="REGULATORY COMPONENTS OF SENSORY TRANSDUCTION SYSTEM"/>
    <property type="match status" value="1"/>
</dbReference>
<dbReference type="EMBL" id="AP018052">
    <property type="protein sequence ID" value="BAZ93077.1"/>
    <property type="molecule type" value="Genomic_DNA"/>
</dbReference>
<feature type="domain" description="GGDEF" evidence="6">
    <location>
        <begin position="333"/>
        <end position="466"/>
    </location>
</feature>
<dbReference type="EC" id="2.7.7.65" evidence="2"/>
<keyword evidence="5" id="KW-1133">Transmembrane helix</keyword>
<dbReference type="Pfam" id="PF00990">
    <property type="entry name" value="GGDEF"/>
    <property type="match status" value="1"/>
</dbReference>
<keyword evidence="5" id="KW-0472">Membrane</keyword>
<comment type="cofactor">
    <cofactor evidence="1">
        <name>Mg(2+)</name>
        <dbReference type="ChEBI" id="CHEBI:18420"/>
    </cofactor>
</comment>
<dbReference type="InterPro" id="IPR029787">
    <property type="entry name" value="Nucleotide_cyclase"/>
</dbReference>
<dbReference type="GO" id="GO:0043709">
    <property type="term" value="P:cell adhesion involved in single-species biofilm formation"/>
    <property type="evidence" value="ECO:0007669"/>
    <property type="project" value="TreeGrafter"/>
</dbReference>
<dbReference type="Proteomes" id="UP000218765">
    <property type="component" value="Chromosome"/>
</dbReference>
<feature type="transmembrane region" description="Helical" evidence="5">
    <location>
        <begin position="115"/>
        <end position="140"/>
    </location>
</feature>
<feature type="transmembrane region" description="Helical" evidence="5">
    <location>
        <begin position="184"/>
        <end position="202"/>
    </location>
</feature>
<dbReference type="Gene3D" id="3.30.70.270">
    <property type="match status" value="1"/>
</dbReference>
<feature type="transmembrane region" description="Helical" evidence="5">
    <location>
        <begin position="85"/>
        <end position="103"/>
    </location>
</feature>
<organism evidence="7 8">
    <name type="scientific">Thiohalobacter thiocyanaticus</name>
    <dbReference type="NCBI Taxonomy" id="585455"/>
    <lineage>
        <taxon>Bacteria</taxon>
        <taxon>Pseudomonadati</taxon>
        <taxon>Pseudomonadota</taxon>
        <taxon>Gammaproteobacteria</taxon>
        <taxon>Thiohalobacterales</taxon>
        <taxon>Thiohalobacteraceae</taxon>
        <taxon>Thiohalobacter</taxon>
    </lineage>
</organism>
<gene>
    <name evidence="7" type="ORF">FOKN1_0675</name>
</gene>
<feature type="coiled-coil region" evidence="4">
    <location>
        <begin position="275"/>
        <end position="305"/>
    </location>
</feature>
<evidence type="ECO:0000256" key="1">
    <source>
        <dbReference type="ARBA" id="ARBA00001946"/>
    </source>
</evidence>
<keyword evidence="8" id="KW-1185">Reference proteome</keyword>
<feature type="transmembrane region" description="Helical" evidence="5">
    <location>
        <begin position="21"/>
        <end position="42"/>
    </location>
</feature>
<dbReference type="NCBIfam" id="TIGR00254">
    <property type="entry name" value="GGDEF"/>
    <property type="match status" value="1"/>
</dbReference>
<evidence type="ECO:0000256" key="4">
    <source>
        <dbReference type="SAM" id="Coils"/>
    </source>
</evidence>
<dbReference type="InterPro" id="IPR000160">
    <property type="entry name" value="GGDEF_dom"/>
</dbReference>
<feature type="transmembrane region" description="Helical" evidence="5">
    <location>
        <begin position="54"/>
        <end position="73"/>
    </location>
</feature>
<dbReference type="PROSITE" id="PS50887">
    <property type="entry name" value="GGDEF"/>
    <property type="match status" value="1"/>
</dbReference>
<feature type="transmembrane region" description="Helical" evidence="5">
    <location>
        <begin position="152"/>
        <end position="172"/>
    </location>
</feature>
<evidence type="ECO:0000313" key="7">
    <source>
        <dbReference type="EMBL" id="BAZ93077.1"/>
    </source>
</evidence>
<feature type="transmembrane region" description="Helical" evidence="5">
    <location>
        <begin position="209"/>
        <end position="231"/>
    </location>
</feature>
<dbReference type="InterPro" id="IPR050469">
    <property type="entry name" value="Diguanylate_Cyclase"/>
</dbReference>
<name>A0A1Z4VN97_9GAMM</name>
<dbReference type="CDD" id="cd01949">
    <property type="entry name" value="GGDEF"/>
    <property type="match status" value="1"/>
</dbReference>
<dbReference type="InterPro" id="IPR043128">
    <property type="entry name" value="Rev_trsase/Diguanyl_cyclase"/>
</dbReference>
<evidence type="ECO:0000256" key="3">
    <source>
        <dbReference type="ARBA" id="ARBA00034247"/>
    </source>
</evidence>
<dbReference type="AlphaFoldDB" id="A0A1Z4VN97"/>
<dbReference type="KEGG" id="ttc:FOKN1_0675"/>
<dbReference type="PANTHER" id="PTHR45138:SF9">
    <property type="entry name" value="DIGUANYLATE CYCLASE DGCM-RELATED"/>
    <property type="match status" value="1"/>
</dbReference>
<keyword evidence="5" id="KW-0812">Transmembrane</keyword>
<comment type="catalytic activity">
    <reaction evidence="3">
        <text>2 GTP = 3',3'-c-di-GMP + 2 diphosphate</text>
        <dbReference type="Rhea" id="RHEA:24898"/>
        <dbReference type="ChEBI" id="CHEBI:33019"/>
        <dbReference type="ChEBI" id="CHEBI:37565"/>
        <dbReference type="ChEBI" id="CHEBI:58805"/>
        <dbReference type="EC" id="2.7.7.65"/>
    </reaction>
</comment>
<sequence>MNQTRHSDSPAPALTRFVTGYARLLAGILALAPLLAVAYIHYQQDPVRVFEHHSFHVGAIGIAILLGAFISYVTWRCYMASGERLLRWLALGLLGFTLVYAPHGFLTHFAADNPWLFLLYGPVSRLIMAACFLIALLHYGDAADAPERRARGWGAALAGFLVLDALVALVAVSPWRAAPALRLTLEYLAIAMYVAGVGWMLLRRVRGSLMGLYAIAMLWFAQSSWAFTLGLPWNHQWWLAHLVFAAGFLLLSYGVVQAYLTTGSFTRIYSQAELMAQILAQKRRAERAMVELQQANSDLTRLAATDALTGAANRREFMSRLEQEAARARRGEQTLSLLMFDLDHFKVVNDEHGHQAGDEVLKVVADLAREVLRPSDVLGRLGGEEFAVLLPAAELDLACQVAERLRQRLEREVIRVGDAQVRITLSVGVDQLCPDADSVRDLIQRTDTRLYRAKEAGRNRVEPEPGGGRGD</sequence>
<feature type="transmembrane region" description="Helical" evidence="5">
    <location>
        <begin position="237"/>
        <end position="260"/>
    </location>
</feature>